<feature type="region of interest" description="Disordered" evidence="1">
    <location>
        <begin position="91"/>
        <end position="110"/>
    </location>
</feature>
<reference evidence="2" key="1">
    <citation type="submission" date="2021-05" db="EMBL/GenBank/DDBJ databases">
        <authorList>
            <person name="Alioto T."/>
            <person name="Alioto T."/>
            <person name="Gomez Garrido J."/>
        </authorList>
    </citation>
    <scope>NUCLEOTIDE SEQUENCE</scope>
</reference>
<evidence type="ECO:0000313" key="2">
    <source>
        <dbReference type="EMBL" id="CAG6753772.1"/>
    </source>
</evidence>
<proteinExistence type="predicted"/>
<accession>A0A8D8ZXB9</accession>
<protein>
    <submittedName>
        <fullName evidence="2">Uncharacterized protein</fullName>
    </submittedName>
</protein>
<name>A0A8D8ZXB9_9HEMI</name>
<organism evidence="2">
    <name type="scientific">Cacopsylla melanoneura</name>
    <dbReference type="NCBI Taxonomy" id="428564"/>
    <lineage>
        <taxon>Eukaryota</taxon>
        <taxon>Metazoa</taxon>
        <taxon>Ecdysozoa</taxon>
        <taxon>Arthropoda</taxon>
        <taxon>Hexapoda</taxon>
        <taxon>Insecta</taxon>
        <taxon>Pterygota</taxon>
        <taxon>Neoptera</taxon>
        <taxon>Paraneoptera</taxon>
        <taxon>Hemiptera</taxon>
        <taxon>Sternorrhyncha</taxon>
        <taxon>Psylloidea</taxon>
        <taxon>Psyllidae</taxon>
        <taxon>Psyllinae</taxon>
        <taxon>Cacopsylla</taxon>
    </lineage>
</organism>
<dbReference type="EMBL" id="HBUF01537448">
    <property type="protein sequence ID" value="CAG6753772.1"/>
    <property type="molecule type" value="Transcribed_RNA"/>
</dbReference>
<dbReference type="AlphaFoldDB" id="A0A8D8ZXB9"/>
<sequence length="110" mass="12493">MFAGVECREIPRGQLFLRMLASEGTINKKLNDMEKYLLMFGPFSPEDNTIFQRDRVKLPIGQLSVVMGRIDYYLLNRVQGLVQTVFIILLPSQPSPRPGSNSPTHPAWAE</sequence>
<evidence type="ECO:0000256" key="1">
    <source>
        <dbReference type="SAM" id="MobiDB-lite"/>
    </source>
</evidence>